<dbReference type="InterPro" id="IPR000719">
    <property type="entry name" value="Prot_kinase_dom"/>
</dbReference>
<accession>A0A9W9MF21</accession>
<dbReference type="GO" id="GO:0005634">
    <property type="term" value="C:nucleus"/>
    <property type="evidence" value="ECO:0007669"/>
    <property type="project" value="TreeGrafter"/>
</dbReference>
<dbReference type="SMART" id="SM00220">
    <property type="entry name" value="S_TKc"/>
    <property type="match status" value="1"/>
</dbReference>
<gene>
    <name evidence="7" type="ORF">N7472_005329</name>
</gene>
<dbReference type="GO" id="GO:0005524">
    <property type="term" value="F:ATP binding"/>
    <property type="evidence" value="ECO:0007669"/>
    <property type="project" value="UniProtKB-KW"/>
</dbReference>
<evidence type="ECO:0000313" key="8">
    <source>
        <dbReference type="Proteomes" id="UP001150879"/>
    </source>
</evidence>
<dbReference type="AlphaFoldDB" id="A0A9W9MF21"/>
<evidence type="ECO:0000259" key="6">
    <source>
        <dbReference type="PROSITE" id="PS50011"/>
    </source>
</evidence>
<organism evidence="7 8">
    <name type="scientific">Penicillium cf. griseofulvum</name>
    <dbReference type="NCBI Taxonomy" id="2972120"/>
    <lineage>
        <taxon>Eukaryota</taxon>
        <taxon>Fungi</taxon>
        <taxon>Dikarya</taxon>
        <taxon>Ascomycota</taxon>
        <taxon>Pezizomycotina</taxon>
        <taxon>Eurotiomycetes</taxon>
        <taxon>Eurotiomycetidae</taxon>
        <taxon>Eurotiales</taxon>
        <taxon>Aspergillaceae</taxon>
        <taxon>Penicillium</taxon>
    </lineage>
</organism>
<keyword evidence="8" id="KW-1185">Reference proteome</keyword>
<protein>
    <recommendedName>
        <fullName evidence="6">Protein kinase domain-containing protein</fullName>
    </recommendedName>
</protein>
<keyword evidence="1" id="KW-0723">Serine/threonine-protein kinase</keyword>
<keyword evidence="3" id="KW-0547">Nucleotide-binding</keyword>
<dbReference type="Gene3D" id="3.30.200.20">
    <property type="entry name" value="Phosphorylase Kinase, domain 1"/>
    <property type="match status" value="1"/>
</dbReference>
<dbReference type="InterPro" id="IPR011009">
    <property type="entry name" value="Kinase-like_dom_sf"/>
</dbReference>
<proteinExistence type="predicted"/>
<evidence type="ECO:0000313" key="7">
    <source>
        <dbReference type="EMBL" id="KAJ5200125.1"/>
    </source>
</evidence>
<evidence type="ECO:0000256" key="3">
    <source>
        <dbReference type="ARBA" id="ARBA00022741"/>
    </source>
</evidence>
<dbReference type="EMBL" id="JAPQKP010000003">
    <property type="protein sequence ID" value="KAJ5200125.1"/>
    <property type="molecule type" value="Genomic_DNA"/>
</dbReference>
<dbReference type="Gene3D" id="1.10.510.10">
    <property type="entry name" value="Transferase(Phosphotransferase) domain 1"/>
    <property type="match status" value="1"/>
</dbReference>
<evidence type="ECO:0000256" key="1">
    <source>
        <dbReference type="ARBA" id="ARBA00022527"/>
    </source>
</evidence>
<dbReference type="PANTHER" id="PTHR45646:SF11">
    <property type="entry name" value="SERINE_THREONINE-PROTEIN KINASE DOA"/>
    <property type="match status" value="1"/>
</dbReference>
<name>A0A9W9MF21_9EURO</name>
<dbReference type="SUPFAM" id="SSF56112">
    <property type="entry name" value="Protein kinase-like (PK-like)"/>
    <property type="match status" value="1"/>
</dbReference>
<comment type="caution">
    <text evidence="7">The sequence shown here is derived from an EMBL/GenBank/DDBJ whole genome shotgun (WGS) entry which is preliminary data.</text>
</comment>
<dbReference type="Proteomes" id="UP001150879">
    <property type="component" value="Unassembled WGS sequence"/>
</dbReference>
<evidence type="ECO:0000256" key="2">
    <source>
        <dbReference type="ARBA" id="ARBA00022679"/>
    </source>
</evidence>
<evidence type="ECO:0000256" key="4">
    <source>
        <dbReference type="ARBA" id="ARBA00022777"/>
    </source>
</evidence>
<keyword evidence="5" id="KW-0067">ATP-binding</keyword>
<evidence type="ECO:0000256" key="5">
    <source>
        <dbReference type="ARBA" id="ARBA00022840"/>
    </source>
</evidence>
<dbReference type="GO" id="GO:0043484">
    <property type="term" value="P:regulation of RNA splicing"/>
    <property type="evidence" value="ECO:0007669"/>
    <property type="project" value="TreeGrafter"/>
</dbReference>
<reference evidence="7" key="1">
    <citation type="submission" date="2022-11" db="EMBL/GenBank/DDBJ databases">
        <authorList>
            <person name="Petersen C."/>
        </authorList>
    </citation>
    <scope>NUCLEOTIDE SEQUENCE</scope>
    <source>
        <strain evidence="7">IBT 16849</strain>
    </source>
</reference>
<keyword evidence="2" id="KW-0808">Transferase</keyword>
<keyword evidence="4" id="KW-0418">Kinase</keyword>
<sequence length="394" mass="45657">MAALVKWANLICQRTPSPPLRFPTRGVDRISRFQILKEEPFEEFKKGHYYAANVGNILGSKYQIVGKLGFGVTFTVELAHNLEGHRYVTLKLYTQDERNTEEFEIYKLLNKGNISHPGYPHMRTALDRFAIAHHGNYHHCLVQKPMWGSFRDLLYRNPTHRFTEALLKVGLKQVFLALDYLHTECKLVHTGTNLLYKAALPDIKSGNILQEIEDTSILDSFSRTEMEHPRPGHLLRYAGCSAWQFSVTTVQLYKERERNHIAQPNVYRAPEVTLKLEWSYPIYIWNVGVMDLFEGKHLFDGDYPDGKGYSTRAHIAEVIGILGLPPLALVRCGMRTPEFFTEDEASLQNSEEFPSRRNKEMFLEFIMGLLQWKPEDRKTAKELLQDLWLNDRSI</sequence>
<reference evidence="7" key="2">
    <citation type="journal article" date="2023" name="IMA Fungus">
        <title>Comparative genomic study of the Penicillium genus elucidates a diverse pangenome and 15 lateral gene transfer events.</title>
        <authorList>
            <person name="Petersen C."/>
            <person name="Sorensen T."/>
            <person name="Nielsen M.R."/>
            <person name="Sondergaard T.E."/>
            <person name="Sorensen J.L."/>
            <person name="Fitzpatrick D.A."/>
            <person name="Frisvad J.C."/>
            <person name="Nielsen K.L."/>
        </authorList>
    </citation>
    <scope>NUCLEOTIDE SEQUENCE</scope>
    <source>
        <strain evidence="7">IBT 16849</strain>
    </source>
</reference>
<dbReference type="GO" id="GO:0004674">
    <property type="term" value="F:protein serine/threonine kinase activity"/>
    <property type="evidence" value="ECO:0007669"/>
    <property type="project" value="UniProtKB-KW"/>
</dbReference>
<dbReference type="PANTHER" id="PTHR45646">
    <property type="entry name" value="SERINE/THREONINE-PROTEIN KINASE DOA-RELATED"/>
    <property type="match status" value="1"/>
</dbReference>
<dbReference type="PROSITE" id="PS50011">
    <property type="entry name" value="PROTEIN_KINASE_DOM"/>
    <property type="match status" value="1"/>
</dbReference>
<dbReference type="InterPro" id="IPR051175">
    <property type="entry name" value="CLK_kinases"/>
</dbReference>
<feature type="domain" description="Protein kinase" evidence="6">
    <location>
        <begin position="62"/>
        <end position="389"/>
    </location>
</feature>